<dbReference type="EMBL" id="BAAAQM010000003">
    <property type="protein sequence ID" value="GAA1955774.1"/>
    <property type="molecule type" value="Genomic_DNA"/>
</dbReference>
<dbReference type="InterPro" id="IPR000085">
    <property type="entry name" value="RuvA"/>
</dbReference>
<comment type="subcellular location">
    <subcellularLocation>
        <location evidence="6">Cytoplasm</location>
    </subcellularLocation>
</comment>
<dbReference type="InterPro" id="IPR003583">
    <property type="entry name" value="Hlx-hairpin-Hlx_DNA-bd_motif"/>
</dbReference>
<dbReference type="NCBIfam" id="TIGR00084">
    <property type="entry name" value="ruvA"/>
    <property type="match status" value="1"/>
</dbReference>
<feature type="domain" description="Helix-hairpin-helix DNA-binding motif class 1" evidence="7">
    <location>
        <begin position="72"/>
        <end position="91"/>
    </location>
</feature>
<dbReference type="InterPro" id="IPR013849">
    <property type="entry name" value="DNA_helicase_Holl-junc_RuvA_I"/>
</dbReference>
<evidence type="ECO:0000256" key="4">
    <source>
        <dbReference type="ARBA" id="ARBA00023172"/>
    </source>
</evidence>
<comment type="function">
    <text evidence="6">The RuvA-RuvB-RuvC complex processes Holliday junction (HJ) DNA during genetic recombination and DNA repair, while the RuvA-RuvB complex plays an important role in the rescue of blocked DNA replication forks via replication fork reversal (RFR). RuvA specifically binds to HJ cruciform DNA, conferring on it an open structure. The RuvB hexamer acts as an ATP-dependent pump, pulling dsDNA into and through the RuvAB complex. HJ branch migration allows RuvC to scan DNA until it finds its consensus sequence, where it cleaves and resolves the cruciform DNA.</text>
</comment>
<keyword evidence="9" id="KW-1185">Reference proteome</keyword>
<evidence type="ECO:0000259" key="7">
    <source>
        <dbReference type="SMART" id="SM00278"/>
    </source>
</evidence>
<evidence type="ECO:0000256" key="2">
    <source>
        <dbReference type="ARBA" id="ARBA00022763"/>
    </source>
</evidence>
<gene>
    <name evidence="6 8" type="primary">ruvA</name>
    <name evidence="8" type="ORF">GCM10009838_09360</name>
</gene>
<dbReference type="CDD" id="cd14332">
    <property type="entry name" value="UBA_RuvA_C"/>
    <property type="match status" value="1"/>
</dbReference>
<feature type="region of interest" description="Domain III" evidence="6">
    <location>
        <begin position="157"/>
        <end position="208"/>
    </location>
</feature>
<comment type="caution">
    <text evidence="6">Lacks conserved residue(s) required for the propagation of feature annotation.</text>
</comment>
<dbReference type="SUPFAM" id="SSF47781">
    <property type="entry name" value="RuvA domain 2-like"/>
    <property type="match status" value="1"/>
</dbReference>
<protein>
    <recommendedName>
        <fullName evidence="6">Holliday junction branch migration complex subunit RuvA</fullName>
    </recommendedName>
</protein>
<dbReference type="SMART" id="SM00278">
    <property type="entry name" value="HhH1"/>
    <property type="match status" value="2"/>
</dbReference>
<dbReference type="InterPro" id="IPR010994">
    <property type="entry name" value="RuvA_2-like"/>
</dbReference>
<dbReference type="Gene3D" id="1.10.8.10">
    <property type="entry name" value="DNA helicase RuvA subunit, C-terminal domain"/>
    <property type="match status" value="1"/>
</dbReference>
<dbReference type="Gene3D" id="2.40.50.140">
    <property type="entry name" value="Nucleic acid-binding proteins"/>
    <property type="match status" value="1"/>
</dbReference>
<feature type="domain" description="Helix-hairpin-helix DNA-binding motif class 1" evidence="7">
    <location>
        <begin position="107"/>
        <end position="126"/>
    </location>
</feature>
<keyword evidence="4 6" id="KW-0233">DNA recombination</keyword>
<dbReference type="Gene3D" id="1.10.150.20">
    <property type="entry name" value="5' to 3' exonuclease, C-terminal subdomain"/>
    <property type="match status" value="1"/>
</dbReference>
<sequence>MIAFVSGPVAAVTPSSAVVEVGGVGMLVHCGPSTLAALTVGEPAKLFTALVVREDSLTLYGFATDDERTVFELLQTASGIGPKVAQAMLSVHAPDTLRMIFMTGDEAALTQVPGIGKKGAQRLLLELKERLGPPSGAVPGQVQNGWTRAGLGSWRIQLLEALTGLGWSAREADDAVTAVAPLAAEQEAAGQTVQLGPLLKAALRTMKK</sequence>
<proteinExistence type="inferred from homology"/>
<evidence type="ECO:0000313" key="8">
    <source>
        <dbReference type="EMBL" id="GAA1955774.1"/>
    </source>
</evidence>
<keyword evidence="3 6" id="KW-0238">DNA-binding</keyword>
<organism evidence="8 9">
    <name type="scientific">Catenulispora subtropica</name>
    <dbReference type="NCBI Taxonomy" id="450798"/>
    <lineage>
        <taxon>Bacteria</taxon>
        <taxon>Bacillati</taxon>
        <taxon>Actinomycetota</taxon>
        <taxon>Actinomycetes</taxon>
        <taxon>Catenulisporales</taxon>
        <taxon>Catenulisporaceae</taxon>
        <taxon>Catenulispora</taxon>
    </lineage>
</organism>
<dbReference type="Pfam" id="PF07499">
    <property type="entry name" value="RuvA_C"/>
    <property type="match status" value="1"/>
</dbReference>
<name>A0ABN2QPB6_9ACTN</name>
<dbReference type="SUPFAM" id="SSF50249">
    <property type="entry name" value="Nucleic acid-binding proteins"/>
    <property type="match status" value="1"/>
</dbReference>
<dbReference type="Pfam" id="PF14520">
    <property type="entry name" value="HHH_5"/>
    <property type="match status" value="1"/>
</dbReference>
<evidence type="ECO:0000256" key="1">
    <source>
        <dbReference type="ARBA" id="ARBA00022490"/>
    </source>
</evidence>
<dbReference type="InterPro" id="IPR012340">
    <property type="entry name" value="NA-bd_OB-fold"/>
</dbReference>
<keyword evidence="5 6" id="KW-0234">DNA repair</keyword>
<dbReference type="Proteomes" id="UP001499854">
    <property type="component" value="Unassembled WGS sequence"/>
</dbReference>
<evidence type="ECO:0000313" key="9">
    <source>
        <dbReference type="Proteomes" id="UP001499854"/>
    </source>
</evidence>
<dbReference type="InterPro" id="IPR011114">
    <property type="entry name" value="RuvA_C"/>
</dbReference>
<keyword evidence="1 6" id="KW-0963">Cytoplasm</keyword>
<reference evidence="8 9" key="1">
    <citation type="journal article" date="2019" name="Int. J. Syst. Evol. Microbiol.">
        <title>The Global Catalogue of Microorganisms (GCM) 10K type strain sequencing project: providing services to taxonomists for standard genome sequencing and annotation.</title>
        <authorList>
            <consortium name="The Broad Institute Genomics Platform"/>
            <consortium name="The Broad Institute Genome Sequencing Center for Infectious Disease"/>
            <person name="Wu L."/>
            <person name="Ma J."/>
        </authorList>
    </citation>
    <scope>NUCLEOTIDE SEQUENCE [LARGE SCALE GENOMIC DNA]</scope>
    <source>
        <strain evidence="8 9">JCM 16013</strain>
    </source>
</reference>
<evidence type="ECO:0000256" key="3">
    <source>
        <dbReference type="ARBA" id="ARBA00023125"/>
    </source>
</evidence>
<comment type="caution">
    <text evidence="8">The sequence shown here is derived from an EMBL/GenBank/DDBJ whole genome shotgun (WGS) entry which is preliminary data.</text>
</comment>
<dbReference type="SUPFAM" id="SSF46929">
    <property type="entry name" value="DNA helicase RuvA subunit, C-terminal domain"/>
    <property type="match status" value="1"/>
</dbReference>
<evidence type="ECO:0000256" key="5">
    <source>
        <dbReference type="ARBA" id="ARBA00023204"/>
    </source>
</evidence>
<comment type="domain">
    <text evidence="6">Has three domains with a flexible linker between the domains II and III and assumes an 'L' shape. Domain III is highly mobile and contacts RuvB.</text>
</comment>
<dbReference type="Pfam" id="PF01330">
    <property type="entry name" value="RuvA_N"/>
    <property type="match status" value="1"/>
</dbReference>
<accession>A0ABN2QPB6</accession>
<comment type="similarity">
    <text evidence="6">Belongs to the RuvA family.</text>
</comment>
<evidence type="ECO:0000256" key="6">
    <source>
        <dbReference type="HAMAP-Rule" id="MF_00031"/>
    </source>
</evidence>
<dbReference type="InterPro" id="IPR036267">
    <property type="entry name" value="RuvA_C_sf"/>
</dbReference>
<dbReference type="HAMAP" id="MF_00031">
    <property type="entry name" value="DNA_HJ_migration_RuvA"/>
    <property type="match status" value="1"/>
</dbReference>
<keyword evidence="2 6" id="KW-0227">DNA damage</keyword>
<comment type="subunit">
    <text evidence="6">Homotetramer. Forms an RuvA(8)-RuvB(12)-Holliday junction (HJ) complex. HJ DNA is sandwiched between 2 RuvA tetramers; dsDNA enters through RuvA and exits via RuvB. An RuvB hexamer assembles on each DNA strand where it exits the tetramer. Each RuvB hexamer is contacted by two RuvA subunits (via domain III) on 2 adjacent RuvB subunits; this complex drives branch migration. In the full resolvosome a probable DNA-RuvA(4)-RuvB(12)-RuvC(2) complex forms which resolves the HJ.</text>
</comment>
<dbReference type="RefSeq" id="WP_344655655.1">
    <property type="nucleotide sequence ID" value="NZ_BAAAQM010000003.1"/>
</dbReference>